<dbReference type="Proteomes" id="UP000036403">
    <property type="component" value="Unassembled WGS sequence"/>
</dbReference>
<dbReference type="SUPFAM" id="SSF57756">
    <property type="entry name" value="Retrovirus zinc finger-like domains"/>
    <property type="match status" value="1"/>
</dbReference>
<keyword evidence="5" id="KW-1185">Reference proteome</keyword>
<evidence type="ECO:0000259" key="3">
    <source>
        <dbReference type="PROSITE" id="PS50158"/>
    </source>
</evidence>
<evidence type="ECO:0000313" key="4">
    <source>
        <dbReference type="EMBL" id="KMQ85655.1"/>
    </source>
</evidence>
<dbReference type="EMBL" id="LBMM01013410">
    <property type="protein sequence ID" value="KMQ85655.1"/>
    <property type="molecule type" value="Genomic_DNA"/>
</dbReference>
<reference evidence="4 5" key="1">
    <citation type="submission" date="2015-04" db="EMBL/GenBank/DDBJ databases">
        <title>Lasius niger genome sequencing.</title>
        <authorList>
            <person name="Konorov E.A."/>
            <person name="Nikitin M.A."/>
            <person name="Kirill M.V."/>
            <person name="Chang P."/>
        </authorList>
    </citation>
    <scope>NUCLEOTIDE SEQUENCE [LARGE SCALE GENOMIC DNA]</scope>
    <source>
        <tissue evidence="4">Whole</tissue>
    </source>
</reference>
<feature type="domain" description="CCHC-type" evidence="3">
    <location>
        <begin position="113"/>
        <end position="126"/>
    </location>
</feature>
<gene>
    <name evidence="4" type="ORF">RF55_15658</name>
</gene>
<dbReference type="GO" id="GO:0008270">
    <property type="term" value="F:zinc ion binding"/>
    <property type="evidence" value="ECO:0007669"/>
    <property type="project" value="UniProtKB-KW"/>
</dbReference>
<dbReference type="InterPro" id="IPR036875">
    <property type="entry name" value="Znf_CCHC_sf"/>
</dbReference>
<dbReference type="OrthoDB" id="7695095at2759"/>
<keyword evidence="1" id="KW-0479">Metal-binding</keyword>
<keyword evidence="1" id="KW-0863">Zinc-finger</keyword>
<keyword evidence="1" id="KW-0862">Zinc</keyword>
<feature type="compositionally biased region" description="Basic and acidic residues" evidence="2">
    <location>
        <begin position="90"/>
        <end position="107"/>
    </location>
</feature>
<feature type="region of interest" description="Disordered" evidence="2">
    <location>
        <begin position="75"/>
        <end position="107"/>
    </location>
</feature>
<sequence length="136" mass="15735">MERYLQVALRDQFVCGLRDQETKTESFRVSQLSFEDAYKLAAAHEEASRNATNTEKIITGSQAAENALVLYAAQKRQPPRAYKDQKKKFNRDQKRSEIPRANSENKKKSQILCYCCNKPNHMAKDCHLRFKSCNLC</sequence>
<comment type="caution">
    <text evidence="4">The sequence shown here is derived from an EMBL/GenBank/DDBJ whole genome shotgun (WGS) entry which is preliminary data.</text>
</comment>
<organism evidence="4 5">
    <name type="scientific">Lasius niger</name>
    <name type="common">Black garden ant</name>
    <dbReference type="NCBI Taxonomy" id="67767"/>
    <lineage>
        <taxon>Eukaryota</taxon>
        <taxon>Metazoa</taxon>
        <taxon>Ecdysozoa</taxon>
        <taxon>Arthropoda</taxon>
        <taxon>Hexapoda</taxon>
        <taxon>Insecta</taxon>
        <taxon>Pterygota</taxon>
        <taxon>Neoptera</taxon>
        <taxon>Endopterygota</taxon>
        <taxon>Hymenoptera</taxon>
        <taxon>Apocrita</taxon>
        <taxon>Aculeata</taxon>
        <taxon>Formicoidea</taxon>
        <taxon>Formicidae</taxon>
        <taxon>Formicinae</taxon>
        <taxon>Lasius</taxon>
        <taxon>Lasius</taxon>
    </lineage>
</organism>
<accession>A0A0J7MYY3</accession>
<protein>
    <submittedName>
        <fullName evidence="4">Zinc finger domain containing protein</fullName>
    </submittedName>
</protein>
<dbReference type="GO" id="GO:0003676">
    <property type="term" value="F:nucleic acid binding"/>
    <property type="evidence" value="ECO:0007669"/>
    <property type="project" value="InterPro"/>
</dbReference>
<dbReference type="AlphaFoldDB" id="A0A0J7MYY3"/>
<dbReference type="PROSITE" id="PS50158">
    <property type="entry name" value="ZF_CCHC"/>
    <property type="match status" value="1"/>
</dbReference>
<dbReference type="PaxDb" id="67767-A0A0J7MYY3"/>
<dbReference type="InterPro" id="IPR001878">
    <property type="entry name" value="Znf_CCHC"/>
</dbReference>
<name>A0A0J7MYY3_LASNI</name>
<proteinExistence type="predicted"/>
<evidence type="ECO:0000256" key="1">
    <source>
        <dbReference type="PROSITE-ProRule" id="PRU00047"/>
    </source>
</evidence>
<evidence type="ECO:0000313" key="5">
    <source>
        <dbReference type="Proteomes" id="UP000036403"/>
    </source>
</evidence>
<evidence type="ECO:0000256" key="2">
    <source>
        <dbReference type="SAM" id="MobiDB-lite"/>
    </source>
</evidence>